<dbReference type="InterPro" id="IPR050477">
    <property type="entry name" value="GrpII_AminoAcid_Decarb"/>
</dbReference>
<evidence type="ECO:0000313" key="11">
    <source>
        <dbReference type="Proteomes" id="UP001153620"/>
    </source>
</evidence>
<dbReference type="InterPro" id="IPR015424">
    <property type="entry name" value="PyrdxlP-dep_Trfase"/>
</dbReference>
<protein>
    <recommendedName>
        <fullName evidence="6">Pyridoxal-dependent decarboxylase domain-containing protein 1</fullName>
    </recommendedName>
</protein>
<name>A0A9N9WRB6_9DIPT</name>
<dbReference type="InterPro" id="IPR015421">
    <property type="entry name" value="PyrdxlP-dep_Trfase_major"/>
</dbReference>
<evidence type="ECO:0000259" key="9">
    <source>
        <dbReference type="Pfam" id="PF22937"/>
    </source>
</evidence>
<dbReference type="Gene3D" id="3.40.640.10">
    <property type="entry name" value="Type I PLP-dependent aspartate aminotransferase-like (Major domain)"/>
    <property type="match status" value="1"/>
</dbReference>
<reference evidence="10" key="2">
    <citation type="submission" date="2022-10" db="EMBL/GenBank/DDBJ databases">
        <authorList>
            <consortium name="ENA_rothamsted_submissions"/>
            <consortium name="culmorum"/>
            <person name="King R."/>
        </authorList>
    </citation>
    <scope>NUCLEOTIDE SEQUENCE</scope>
</reference>
<feature type="domain" description="PDXDC1-like third" evidence="9">
    <location>
        <begin position="497"/>
        <end position="601"/>
    </location>
</feature>
<dbReference type="OrthoDB" id="2161780at2759"/>
<dbReference type="AlphaFoldDB" id="A0A9N9WRB6"/>
<evidence type="ECO:0000256" key="7">
    <source>
        <dbReference type="SAM" id="MobiDB-lite"/>
    </source>
</evidence>
<dbReference type="Proteomes" id="UP001153620">
    <property type="component" value="Chromosome 2"/>
</dbReference>
<feature type="region of interest" description="Disordered" evidence="7">
    <location>
        <begin position="686"/>
        <end position="735"/>
    </location>
</feature>
<feature type="compositionally biased region" description="Low complexity" evidence="7">
    <location>
        <begin position="712"/>
        <end position="722"/>
    </location>
</feature>
<accession>A0A9N9WRB6</accession>
<dbReference type="InterPro" id="IPR055103">
    <property type="entry name" value="PDXDC1-like_2nd"/>
</dbReference>
<evidence type="ECO:0000313" key="10">
    <source>
        <dbReference type="EMBL" id="CAG9802830.1"/>
    </source>
</evidence>
<evidence type="ECO:0000256" key="5">
    <source>
        <dbReference type="ARBA" id="ARBA00023239"/>
    </source>
</evidence>
<evidence type="ECO:0000256" key="6">
    <source>
        <dbReference type="ARBA" id="ARBA00047190"/>
    </source>
</evidence>
<dbReference type="EMBL" id="OU895878">
    <property type="protein sequence ID" value="CAG9802830.1"/>
    <property type="molecule type" value="Genomic_DNA"/>
</dbReference>
<keyword evidence="11" id="KW-1185">Reference proteome</keyword>
<sequence>MTDQQVPETSEVENIISKTSKIITKLSEVDTRVSTTQSSINLDFPVESRPAYEIFNHLEHLILLSDSDDEDEIFMPSLDDVSHLAIVSQSVLSYIKNISPGTRLMKIANNIYKQVTYWISSLFLNNSLSTFLPTNADCLSKSLRLALTCKFENYIKDGLNNIKSCSIYVVSSNPYLPDLKFAVHLTGLPQSSIRTIPVVEGTETIDMNELEKLIAADKTSNSVPLYLFADLGSSFVGGINGSLKDLSEISEKHELWLHISGPMIAALSLSNAQSDITMNISSMTLDFESWIGLPTVPIVLLYRQYPALKQGIFEIESEMRKLDAFPLWTVIQNLGRDKIVDSFAQAFQSCNILYDMVAKTKGFRLLSKKPVNYDPKEALAIDSFTSVVLFQFDGSGLNIPTEDMKEPAVKKAIDKDNNVSYFDRLNSWLGQTLERDFPQIQLTLMDHSIYGTCIRYSPFELSTGEKVPTLDAFTEFYEFFENQADILCATVQKKQTFIDLIERSPVLKIVQLADDWAGLGGVYYVPEIMEKMETDQEKSELNKLNMQLVEKLRSSDNAFSLGESIDGLACIRFGMVTSETDIEELLDLVISAGNEIQESSKVLDSMAELIKAGIHAAQTDLQKEADEKVWNDGILRVVPVVGSVLNWINPLPRETSTGIRGRSLNLQQGVVESTENIYKYHMQLPLNPSQQGRSSTSHSRNESQSSTNSVKQAALAQQVAVQNTASPVEEAKPVA</sequence>
<dbReference type="Pfam" id="PF22930">
    <property type="entry name" value="PDXDC1-like_cen"/>
    <property type="match status" value="1"/>
</dbReference>
<organism evidence="10 11">
    <name type="scientific">Chironomus riparius</name>
    <dbReference type="NCBI Taxonomy" id="315576"/>
    <lineage>
        <taxon>Eukaryota</taxon>
        <taxon>Metazoa</taxon>
        <taxon>Ecdysozoa</taxon>
        <taxon>Arthropoda</taxon>
        <taxon>Hexapoda</taxon>
        <taxon>Insecta</taxon>
        <taxon>Pterygota</taxon>
        <taxon>Neoptera</taxon>
        <taxon>Endopterygota</taxon>
        <taxon>Diptera</taxon>
        <taxon>Nematocera</taxon>
        <taxon>Chironomoidea</taxon>
        <taxon>Chironomidae</taxon>
        <taxon>Chironominae</taxon>
        <taxon>Chironomus</taxon>
    </lineage>
</organism>
<keyword evidence="5" id="KW-0456">Lyase</keyword>
<comment type="similarity">
    <text evidence="2">Belongs to the group II decarboxylase family.</text>
</comment>
<dbReference type="Pfam" id="PF22937">
    <property type="entry name" value="PDXDC1-like_cen2"/>
    <property type="match status" value="1"/>
</dbReference>
<proteinExistence type="inferred from homology"/>
<keyword evidence="3" id="KW-0210">Decarboxylase</keyword>
<reference evidence="10" key="1">
    <citation type="submission" date="2022-01" db="EMBL/GenBank/DDBJ databases">
        <authorList>
            <person name="King R."/>
        </authorList>
    </citation>
    <scope>NUCLEOTIDE SEQUENCE</scope>
</reference>
<feature type="compositionally biased region" description="Polar residues" evidence="7">
    <location>
        <begin position="686"/>
        <end position="711"/>
    </location>
</feature>
<dbReference type="InterPro" id="IPR055102">
    <property type="entry name" value="PDXDC1-like_3rd"/>
</dbReference>
<evidence type="ECO:0000256" key="4">
    <source>
        <dbReference type="ARBA" id="ARBA00022898"/>
    </source>
</evidence>
<evidence type="ECO:0000256" key="2">
    <source>
        <dbReference type="ARBA" id="ARBA00009533"/>
    </source>
</evidence>
<dbReference type="SUPFAM" id="SSF53383">
    <property type="entry name" value="PLP-dependent transferases"/>
    <property type="match status" value="1"/>
</dbReference>
<evidence type="ECO:0000256" key="1">
    <source>
        <dbReference type="ARBA" id="ARBA00001933"/>
    </source>
</evidence>
<evidence type="ECO:0000259" key="8">
    <source>
        <dbReference type="Pfam" id="PF22930"/>
    </source>
</evidence>
<dbReference type="GO" id="GO:0016831">
    <property type="term" value="F:carboxy-lyase activity"/>
    <property type="evidence" value="ECO:0007669"/>
    <property type="project" value="UniProtKB-KW"/>
</dbReference>
<comment type="cofactor">
    <cofactor evidence="1">
        <name>pyridoxal 5'-phosphate</name>
        <dbReference type="ChEBI" id="CHEBI:597326"/>
    </cofactor>
</comment>
<gene>
    <name evidence="10" type="ORF">CHIRRI_LOCUS5735</name>
</gene>
<evidence type="ECO:0000256" key="3">
    <source>
        <dbReference type="ARBA" id="ARBA00022793"/>
    </source>
</evidence>
<keyword evidence="4" id="KW-0663">Pyridoxal phosphate</keyword>
<dbReference type="Gene3D" id="3.90.1150.170">
    <property type="match status" value="2"/>
</dbReference>
<dbReference type="PANTHER" id="PTHR42735:SF1">
    <property type="entry name" value="PYRIDOXAL-DEPENDENT DECARBOXYLASE DOMAIN-CONTAINING PROTEIN 1-RELATED"/>
    <property type="match status" value="1"/>
</dbReference>
<dbReference type="PANTHER" id="PTHR42735">
    <property type="match status" value="1"/>
</dbReference>
<feature type="domain" description="PDXDC1/PDXD2 second" evidence="8">
    <location>
        <begin position="386"/>
        <end position="491"/>
    </location>
</feature>